<evidence type="ECO:0000256" key="3">
    <source>
        <dbReference type="SAM" id="SignalP"/>
    </source>
</evidence>
<gene>
    <name evidence="5" type="ORF">SAMN05444359_13138</name>
</gene>
<dbReference type="CDD" id="cd08023">
    <property type="entry name" value="GH16_laminarinase_like"/>
    <property type="match status" value="1"/>
</dbReference>
<feature type="chain" id="PRO_5011669281" evidence="3">
    <location>
        <begin position="36"/>
        <end position="309"/>
    </location>
</feature>
<dbReference type="InterPro" id="IPR000757">
    <property type="entry name" value="Beta-glucanase-like"/>
</dbReference>
<keyword evidence="5" id="KW-0378">Hydrolase</keyword>
<dbReference type="SUPFAM" id="SSF49899">
    <property type="entry name" value="Concanavalin A-like lectins/glucanases"/>
    <property type="match status" value="1"/>
</dbReference>
<evidence type="ECO:0000313" key="6">
    <source>
        <dbReference type="Proteomes" id="UP000199021"/>
    </source>
</evidence>
<feature type="region of interest" description="Disordered" evidence="2">
    <location>
        <begin position="39"/>
        <end position="59"/>
    </location>
</feature>
<dbReference type="PANTHER" id="PTHR10963">
    <property type="entry name" value="GLYCOSYL HYDROLASE-RELATED"/>
    <property type="match status" value="1"/>
</dbReference>
<keyword evidence="6" id="KW-1185">Reference proteome</keyword>
<dbReference type="Proteomes" id="UP000199021">
    <property type="component" value="Unassembled WGS sequence"/>
</dbReference>
<name>A0A1H9MT02_9BACT</name>
<evidence type="ECO:0000256" key="2">
    <source>
        <dbReference type="SAM" id="MobiDB-lite"/>
    </source>
</evidence>
<dbReference type="InParanoid" id="A0A1H9MT02"/>
<dbReference type="PROSITE" id="PS51762">
    <property type="entry name" value="GH16_2"/>
    <property type="match status" value="1"/>
</dbReference>
<evidence type="ECO:0000256" key="1">
    <source>
        <dbReference type="ARBA" id="ARBA00006865"/>
    </source>
</evidence>
<dbReference type="InterPro" id="IPR013320">
    <property type="entry name" value="ConA-like_dom_sf"/>
</dbReference>
<proteinExistence type="inferred from homology"/>
<dbReference type="InterPro" id="IPR050546">
    <property type="entry name" value="Glycosyl_Hydrlase_16"/>
</dbReference>
<dbReference type="Gene3D" id="2.60.120.200">
    <property type="match status" value="1"/>
</dbReference>
<keyword evidence="3" id="KW-0732">Signal</keyword>
<dbReference type="GO" id="GO:0005975">
    <property type="term" value="P:carbohydrate metabolic process"/>
    <property type="evidence" value="ECO:0007669"/>
    <property type="project" value="InterPro"/>
</dbReference>
<dbReference type="Pfam" id="PF00722">
    <property type="entry name" value="Glyco_hydro_16"/>
    <property type="match status" value="1"/>
</dbReference>
<dbReference type="GO" id="GO:0004553">
    <property type="term" value="F:hydrolase activity, hydrolyzing O-glycosyl compounds"/>
    <property type="evidence" value="ECO:0007669"/>
    <property type="project" value="InterPro"/>
</dbReference>
<dbReference type="EMBL" id="FOFB01000031">
    <property type="protein sequence ID" value="SER26840.1"/>
    <property type="molecule type" value="Genomic_DNA"/>
</dbReference>
<sequence>MLPLSSQNIQSMKLSTILFLSSICCLLLVGCKADGSDVDASPATPSTSSSATAASTSVTPADTKGYAPAGYSLVWSDEFNEGTMPSEKNWGYQSGGHGWTAKELQLYQDADPDNVGVADGLLRITALVEKTKRNAFTSTRLVSKGKAMFEEGYFEVRAKFPSGEGMRSAFWMVGDTVSKIGWPKAGEIDLVEHYGKFPTVVGCAVQTPLNYWSKKSQLGGSKIVKTAESDFHVYGCLWTPERLEFSVDGEVYWTYDAVSLTGGLSYPFKWPFYMVANVSVGGVRGPGGELKPENFPASMYIDYVRVFQK</sequence>
<feature type="domain" description="GH16" evidence="4">
    <location>
        <begin position="61"/>
        <end position="309"/>
    </location>
</feature>
<protein>
    <submittedName>
        <fullName evidence="5">Glycosyl hydrolases family 16</fullName>
    </submittedName>
</protein>
<accession>A0A1H9MT02</accession>
<dbReference type="PANTHER" id="PTHR10963:SF55">
    <property type="entry name" value="GLYCOSIDE HYDROLASE FAMILY 16 PROTEIN"/>
    <property type="match status" value="1"/>
</dbReference>
<dbReference type="STRING" id="478744.SAMN05444359_13138"/>
<reference evidence="6" key="1">
    <citation type="submission" date="2016-10" db="EMBL/GenBank/DDBJ databases">
        <authorList>
            <person name="Varghese N."/>
            <person name="Submissions S."/>
        </authorList>
    </citation>
    <scope>NUCLEOTIDE SEQUENCE [LARGE SCALE GENOMIC DNA]</scope>
    <source>
        <strain evidence="6">DSM 24740</strain>
    </source>
</reference>
<evidence type="ECO:0000259" key="4">
    <source>
        <dbReference type="PROSITE" id="PS51762"/>
    </source>
</evidence>
<feature type="signal peptide" evidence="3">
    <location>
        <begin position="1"/>
        <end position="35"/>
    </location>
</feature>
<dbReference type="OrthoDB" id="9809583at2"/>
<evidence type="ECO:0000313" key="5">
    <source>
        <dbReference type="EMBL" id="SER26840.1"/>
    </source>
</evidence>
<organism evidence="5 6">
    <name type="scientific">Neolewinella agarilytica</name>
    <dbReference type="NCBI Taxonomy" id="478744"/>
    <lineage>
        <taxon>Bacteria</taxon>
        <taxon>Pseudomonadati</taxon>
        <taxon>Bacteroidota</taxon>
        <taxon>Saprospiria</taxon>
        <taxon>Saprospirales</taxon>
        <taxon>Lewinellaceae</taxon>
        <taxon>Neolewinella</taxon>
    </lineage>
</organism>
<comment type="similarity">
    <text evidence="1">Belongs to the glycosyl hydrolase 16 family.</text>
</comment>
<dbReference type="AlphaFoldDB" id="A0A1H9MT02"/>